<dbReference type="GO" id="GO:0005739">
    <property type="term" value="C:mitochondrion"/>
    <property type="evidence" value="ECO:0007669"/>
    <property type="project" value="TreeGrafter"/>
</dbReference>
<sequence>MTMTWYSNNKSALSQTTWLGVTVKLDVLSRATAEWRSEWVGDLLWVRFVTHRKLKAVPGEIQYRVSTVSYLVGERSKQISALHLCLRDPKAVPVELTWNMVEQAMSALKPTTTSDGSTPDPLIQPPPVADHPLPAFQAPEPSKDSTPEVLCQVPSVMAPAHTLVRPATASPRVYAPTPPQAASTNSLPVAGRQGKPPSVHPTKIRTSISPSSAVKLNTTSVLANYATKAGLKIAYRGCYVDIGSVVGSSDKVWTISMNTESKNTPILLLHGFASGVALWCLNLDSLAAQRPVYAIDILGFGRSSRPSFSSDSLEAESQLVRSVEEWRREMKLEKFILLGHSMGGFLAASYAIEHPDRHSNIKTPASVAYLTNALVVLSSTAEDGEIEVRISVGVAHLILADPWGFPERPADVAQKYNVPIWVRCVAFVVQPFNPLWPVRAAGPFGQWLIGKMRPDIVRKFSPVLDDAAEVIPQYLYQCNSQVPSGEAAFHAMMSGFGWAKNPMLKRMDTLRKTIPITLMYGTRSWVDSSASETIKAQRPDSYVNVQVINGAGHHVYADKSETFNRYVLDACEYTDKEEVVSLAPPQDIVIETQDPNGKSNSIIEDIPASPDQCHRLS</sequence>
<accession>A0A7R9IXC3</accession>
<evidence type="ECO:0000256" key="1">
    <source>
        <dbReference type="ARBA" id="ARBA00038097"/>
    </source>
</evidence>
<proteinExistence type="inferred from homology"/>
<dbReference type="EMBL" id="OE179395">
    <property type="protein sequence ID" value="CAD7568691.1"/>
    <property type="molecule type" value="Genomic_DNA"/>
</dbReference>
<feature type="region of interest" description="Disordered" evidence="2">
    <location>
        <begin position="170"/>
        <end position="205"/>
    </location>
</feature>
<evidence type="ECO:0000259" key="3">
    <source>
        <dbReference type="Pfam" id="PF00561"/>
    </source>
</evidence>
<feature type="compositionally biased region" description="Polar residues" evidence="2">
    <location>
        <begin position="593"/>
        <end position="602"/>
    </location>
</feature>
<name>A0A7R9IXC3_TIMCA</name>
<dbReference type="GO" id="GO:0055088">
    <property type="term" value="P:lipid homeostasis"/>
    <property type="evidence" value="ECO:0007669"/>
    <property type="project" value="TreeGrafter"/>
</dbReference>
<dbReference type="GO" id="GO:0005811">
    <property type="term" value="C:lipid droplet"/>
    <property type="evidence" value="ECO:0007669"/>
    <property type="project" value="TreeGrafter"/>
</dbReference>
<comment type="similarity">
    <text evidence="1">Belongs to the peptidase S33 family. ABHD4/ABHD5 subfamily.</text>
</comment>
<feature type="domain" description="AB hydrolase-1" evidence="3">
    <location>
        <begin position="265"/>
        <end position="357"/>
    </location>
</feature>
<feature type="compositionally biased region" description="Low complexity" evidence="2">
    <location>
        <begin position="110"/>
        <end position="121"/>
    </location>
</feature>
<protein>
    <submittedName>
        <fullName evidence="4">(California timema) hypothetical protein</fullName>
    </submittedName>
</protein>
<dbReference type="PANTHER" id="PTHR42886">
    <property type="entry name" value="RE40534P-RELATED"/>
    <property type="match status" value="1"/>
</dbReference>
<dbReference type="AlphaFoldDB" id="A0A7R9IXC3"/>
<dbReference type="Gene3D" id="3.40.50.1820">
    <property type="entry name" value="alpha/beta hydrolase"/>
    <property type="match status" value="1"/>
</dbReference>
<dbReference type="GO" id="GO:0042171">
    <property type="term" value="F:lysophosphatidic acid acyltransferase activity"/>
    <property type="evidence" value="ECO:0007669"/>
    <property type="project" value="TreeGrafter"/>
</dbReference>
<feature type="region of interest" description="Disordered" evidence="2">
    <location>
        <begin position="110"/>
        <end position="147"/>
    </location>
</feature>
<dbReference type="SUPFAM" id="SSF53474">
    <property type="entry name" value="alpha/beta-Hydrolases"/>
    <property type="match status" value="1"/>
</dbReference>
<reference evidence="4" key="1">
    <citation type="submission" date="2020-11" db="EMBL/GenBank/DDBJ databases">
        <authorList>
            <person name="Tran Van P."/>
        </authorList>
    </citation>
    <scope>NUCLEOTIDE SEQUENCE</scope>
</reference>
<evidence type="ECO:0000256" key="2">
    <source>
        <dbReference type="SAM" id="MobiDB-lite"/>
    </source>
</evidence>
<organism evidence="4">
    <name type="scientific">Timema californicum</name>
    <name type="common">California timema</name>
    <name type="synonym">Walking stick</name>
    <dbReference type="NCBI Taxonomy" id="61474"/>
    <lineage>
        <taxon>Eukaryota</taxon>
        <taxon>Metazoa</taxon>
        <taxon>Ecdysozoa</taxon>
        <taxon>Arthropoda</taxon>
        <taxon>Hexapoda</taxon>
        <taxon>Insecta</taxon>
        <taxon>Pterygota</taxon>
        <taxon>Neoptera</taxon>
        <taxon>Polyneoptera</taxon>
        <taxon>Phasmatodea</taxon>
        <taxon>Timematodea</taxon>
        <taxon>Timematoidea</taxon>
        <taxon>Timematidae</taxon>
        <taxon>Timema</taxon>
    </lineage>
</organism>
<dbReference type="Pfam" id="PF00561">
    <property type="entry name" value="Abhydrolase_1"/>
    <property type="match status" value="1"/>
</dbReference>
<dbReference type="InterPro" id="IPR029058">
    <property type="entry name" value="AB_hydrolase_fold"/>
</dbReference>
<gene>
    <name evidence="4" type="ORF">TCMB3V08_LOCUS1446</name>
</gene>
<dbReference type="GO" id="GO:0052689">
    <property type="term" value="F:carboxylic ester hydrolase activity"/>
    <property type="evidence" value="ECO:0007669"/>
    <property type="project" value="TreeGrafter"/>
</dbReference>
<dbReference type="GO" id="GO:0006654">
    <property type="term" value="P:phosphatidic acid biosynthetic process"/>
    <property type="evidence" value="ECO:0007669"/>
    <property type="project" value="TreeGrafter"/>
</dbReference>
<dbReference type="InterPro" id="IPR000073">
    <property type="entry name" value="AB_hydrolase_1"/>
</dbReference>
<evidence type="ECO:0000313" key="4">
    <source>
        <dbReference type="EMBL" id="CAD7568691.1"/>
    </source>
</evidence>
<dbReference type="PRINTS" id="PR00111">
    <property type="entry name" value="ABHYDROLASE"/>
</dbReference>
<dbReference type="PANTHER" id="PTHR42886:SF29">
    <property type="entry name" value="PUMMELIG, ISOFORM A"/>
    <property type="match status" value="1"/>
</dbReference>
<feature type="region of interest" description="Disordered" evidence="2">
    <location>
        <begin position="592"/>
        <end position="617"/>
    </location>
</feature>